<dbReference type="Proteomes" id="UP000051401">
    <property type="component" value="Unassembled WGS sequence"/>
</dbReference>
<name>A0A0T5PDT9_9RHOB</name>
<evidence type="ECO:0000313" key="7">
    <source>
        <dbReference type="Proteomes" id="UP000051401"/>
    </source>
</evidence>
<dbReference type="SUPFAM" id="SSF51197">
    <property type="entry name" value="Clavaminate synthase-like"/>
    <property type="match status" value="1"/>
</dbReference>
<dbReference type="Gene3D" id="2.60.120.650">
    <property type="entry name" value="Cupin"/>
    <property type="match status" value="1"/>
</dbReference>
<evidence type="ECO:0000256" key="1">
    <source>
        <dbReference type="ARBA" id="ARBA00001954"/>
    </source>
</evidence>
<dbReference type="OrthoDB" id="9764016at2"/>
<keyword evidence="3" id="KW-0408">Iron</keyword>
<dbReference type="PANTHER" id="PTHR13096">
    <property type="entry name" value="MINA53 MYC INDUCED NUCLEAR ANTIGEN"/>
    <property type="match status" value="1"/>
</dbReference>
<evidence type="ECO:0000313" key="6">
    <source>
        <dbReference type="EMBL" id="QEW25822.1"/>
    </source>
</evidence>
<dbReference type="PROSITE" id="PS51184">
    <property type="entry name" value="JMJC"/>
    <property type="match status" value="1"/>
</dbReference>
<proteinExistence type="predicted"/>
<dbReference type="RefSeq" id="WP_057814213.1">
    <property type="nucleotide sequence ID" value="NZ_CP031598.1"/>
</dbReference>
<evidence type="ECO:0000259" key="4">
    <source>
        <dbReference type="PROSITE" id="PS51184"/>
    </source>
</evidence>
<organism evidence="5 7">
    <name type="scientific">Roseovarius indicus</name>
    <dbReference type="NCBI Taxonomy" id="540747"/>
    <lineage>
        <taxon>Bacteria</taxon>
        <taxon>Pseudomonadati</taxon>
        <taxon>Pseudomonadota</taxon>
        <taxon>Alphaproteobacteria</taxon>
        <taxon>Rhodobacterales</taxon>
        <taxon>Roseobacteraceae</taxon>
        <taxon>Roseovarius</taxon>
    </lineage>
</organism>
<dbReference type="PATRIC" id="fig|540747.5.peg.2792"/>
<feature type="domain" description="JmjC" evidence="4">
    <location>
        <begin position="94"/>
        <end position="246"/>
    </location>
</feature>
<dbReference type="EMBL" id="LAXI01000002">
    <property type="protein sequence ID" value="KRS19210.1"/>
    <property type="molecule type" value="Genomic_DNA"/>
</dbReference>
<gene>
    <name evidence="6" type="ORF">RIdsm_01611</name>
    <name evidence="5" type="ORF">XM52_06040</name>
</gene>
<evidence type="ECO:0000313" key="8">
    <source>
        <dbReference type="Proteomes" id="UP000325785"/>
    </source>
</evidence>
<evidence type="ECO:0000256" key="3">
    <source>
        <dbReference type="ARBA" id="ARBA00023004"/>
    </source>
</evidence>
<reference evidence="5 7" key="1">
    <citation type="submission" date="2015-04" db="EMBL/GenBank/DDBJ databases">
        <title>The draft genome sequence of Roseovarius indicus B108T.</title>
        <authorList>
            <person name="Li G."/>
            <person name="Lai Q."/>
            <person name="Shao Z."/>
            <person name="Yan P."/>
        </authorList>
    </citation>
    <scope>NUCLEOTIDE SEQUENCE [LARGE SCALE GENOMIC DNA]</scope>
    <source>
        <strain evidence="5 7">B108</strain>
    </source>
</reference>
<keyword evidence="2" id="KW-0479">Metal-binding</keyword>
<evidence type="ECO:0000313" key="5">
    <source>
        <dbReference type="EMBL" id="KRS19210.1"/>
    </source>
</evidence>
<dbReference type="STRING" id="540747.SAMN04488031_10325"/>
<keyword evidence="7" id="KW-1185">Reference proteome</keyword>
<dbReference type="KEGG" id="rid:RIdsm_01611"/>
<dbReference type="InterPro" id="IPR039994">
    <property type="entry name" value="NO66-like"/>
</dbReference>
<protein>
    <submittedName>
        <fullName evidence="6">Cupin superfamily protein</fullName>
    </submittedName>
</protein>
<dbReference type="Proteomes" id="UP000325785">
    <property type="component" value="Chromosome"/>
</dbReference>
<accession>A0A0T5PDT9</accession>
<reference evidence="6 8" key="2">
    <citation type="submission" date="2018-08" db="EMBL/GenBank/DDBJ databases">
        <title>Genetic Globetrotter - A new plasmid hitch-hiking vast phylogenetic and geographic distances.</title>
        <authorList>
            <person name="Vollmers J."/>
            <person name="Petersen J."/>
        </authorList>
    </citation>
    <scope>NUCLEOTIDE SEQUENCE [LARGE SCALE GENOMIC DNA]</scope>
    <source>
        <strain evidence="6 8">DSM 26383</strain>
    </source>
</reference>
<dbReference type="EMBL" id="CP031598">
    <property type="protein sequence ID" value="QEW25822.1"/>
    <property type="molecule type" value="Genomic_DNA"/>
</dbReference>
<dbReference type="Pfam" id="PF08007">
    <property type="entry name" value="JmjC_2"/>
    <property type="match status" value="1"/>
</dbReference>
<evidence type="ECO:0000256" key="2">
    <source>
        <dbReference type="ARBA" id="ARBA00022723"/>
    </source>
</evidence>
<dbReference type="PANTHER" id="PTHR13096:SF8">
    <property type="entry name" value="RIBOSOMAL OXYGENASE 1"/>
    <property type="match status" value="1"/>
</dbReference>
<dbReference type="GO" id="GO:0046872">
    <property type="term" value="F:metal ion binding"/>
    <property type="evidence" value="ECO:0007669"/>
    <property type="project" value="UniProtKB-KW"/>
</dbReference>
<comment type="cofactor">
    <cofactor evidence="1">
        <name>Fe(2+)</name>
        <dbReference type="ChEBI" id="CHEBI:29033"/>
    </cofactor>
</comment>
<dbReference type="InterPro" id="IPR003347">
    <property type="entry name" value="JmjC_dom"/>
</dbReference>
<dbReference type="AlphaFoldDB" id="A0A0T5PDT9"/>
<sequence length="250" mass="28181">MKDFNKPTLADLLGDMTADTFRTNYNNARTVHLPGAMSDQRHHLDFSELRALVENLDNAAEYWLDEAGVERSVSLDGKTAWQRAQEGCTLICNGLSRVSEPARALSESMIDGLDGEGWPGARLFYSTAFDYGYASHLDPFATFTVQVSGRKRWFASPTPERFDVQKLSHSVIMPAPGEIEEMPFFTFRHREETDMQSFDLMPGDVLYFPAGTWHRAVSLEPSLSVAIDIRPRILPEPEFEATVIRHPPPD</sequence>